<dbReference type="InterPro" id="IPR010998">
    <property type="entry name" value="Integrase_recombinase_N"/>
</dbReference>
<dbReference type="Proteomes" id="UP000236497">
    <property type="component" value="Unassembled WGS sequence"/>
</dbReference>
<evidence type="ECO:0000256" key="3">
    <source>
        <dbReference type="ARBA" id="ARBA00022908"/>
    </source>
</evidence>
<dbReference type="SUPFAM" id="SSF56349">
    <property type="entry name" value="DNA breaking-rejoining enzymes"/>
    <property type="match status" value="1"/>
</dbReference>
<evidence type="ECO:0000259" key="8">
    <source>
        <dbReference type="PROSITE" id="PS51900"/>
    </source>
</evidence>
<dbReference type="Gene3D" id="1.10.150.130">
    <property type="match status" value="1"/>
</dbReference>
<dbReference type="Gene3D" id="1.10.443.10">
    <property type="entry name" value="Intergrase catalytic core"/>
    <property type="match status" value="1"/>
</dbReference>
<accession>A0A0H5SJZ4</accession>
<keyword evidence="3" id="KW-0229">DNA integration</keyword>
<organism evidence="9 10">
    <name type="scientific">Herbinix hemicellulosilytica</name>
    <dbReference type="NCBI Taxonomy" id="1564487"/>
    <lineage>
        <taxon>Bacteria</taxon>
        <taxon>Bacillati</taxon>
        <taxon>Bacillota</taxon>
        <taxon>Clostridia</taxon>
        <taxon>Lachnospirales</taxon>
        <taxon>Lachnospiraceae</taxon>
        <taxon>Herbinix</taxon>
    </lineage>
</organism>
<evidence type="ECO:0000313" key="10">
    <source>
        <dbReference type="Proteomes" id="UP000236497"/>
    </source>
</evidence>
<dbReference type="Pfam" id="PF02899">
    <property type="entry name" value="Phage_int_SAM_1"/>
    <property type="match status" value="1"/>
</dbReference>
<evidence type="ECO:0000256" key="2">
    <source>
        <dbReference type="ARBA" id="ARBA00008857"/>
    </source>
</evidence>
<dbReference type="InterPro" id="IPR011010">
    <property type="entry name" value="DNA_brk_join_enz"/>
</dbReference>
<dbReference type="InterPro" id="IPR004107">
    <property type="entry name" value="Integrase_SAM-like_N"/>
</dbReference>
<keyword evidence="5" id="KW-0233">DNA recombination</keyword>
<evidence type="ECO:0000256" key="6">
    <source>
        <dbReference type="PROSITE-ProRule" id="PRU01248"/>
    </source>
</evidence>
<evidence type="ECO:0000256" key="4">
    <source>
        <dbReference type="ARBA" id="ARBA00023125"/>
    </source>
</evidence>
<dbReference type="InterPro" id="IPR044068">
    <property type="entry name" value="CB"/>
</dbReference>
<evidence type="ECO:0000259" key="7">
    <source>
        <dbReference type="PROSITE" id="PS51898"/>
    </source>
</evidence>
<evidence type="ECO:0000256" key="5">
    <source>
        <dbReference type="ARBA" id="ARBA00023172"/>
    </source>
</evidence>
<dbReference type="GO" id="GO:0003677">
    <property type="term" value="F:DNA binding"/>
    <property type="evidence" value="ECO:0007669"/>
    <property type="project" value="UniProtKB-UniRule"/>
</dbReference>
<dbReference type="Pfam" id="PF00589">
    <property type="entry name" value="Phage_integrase"/>
    <property type="match status" value="1"/>
</dbReference>
<comment type="similarity">
    <text evidence="2">Belongs to the 'phage' integrase family.</text>
</comment>
<dbReference type="InterPro" id="IPR013762">
    <property type="entry name" value="Integrase-like_cat_sf"/>
</dbReference>
<protein>
    <recommendedName>
        <fullName evidence="11">Integrase/recombinase XerC</fullName>
    </recommendedName>
</protein>
<dbReference type="EMBL" id="CVTD020000029">
    <property type="protein sequence ID" value="CRZ35834.1"/>
    <property type="molecule type" value="Genomic_DNA"/>
</dbReference>
<dbReference type="PANTHER" id="PTHR30349:SF41">
    <property type="entry name" value="INTEGRASE_RECOMBINASE PROTEIN MJ0367-RELATED"/>
    <property type="match status" value="1"/>
</dbReference>
<keyword evidence="10" id="KW-1185">Reference proteome</keyword>
<dbReference type="PROSITE" id="PS51898">
    <property type="entry name" value="TYR_RECOMBINASE"/>
    <property type="match status" value="1"/>
</dbReference>
<dbReference type="GO" id="GO:0006310">
    <property type="term" value="P:DNA recombination"/>
    <property type="evidence" value="ECO:0007669"/>
    <property type="project" value="UniProtKB-KW"/>
</dbReference>
<feature type="domain" description="Tyr recombinase" evidence="7">
    <location>
        <begin position="112"/>
        <end position="291"/>
    </location>
</feature>
<dbReference type="GO" id="GO:0015074">
    <property type="term" value="P:DNA integration"/>
    <property type="evidence" value="ECO:0007669"/>
    <property type="project" value="UniProtKB-KW"/>
</dbReference>
<reference evidence="9 10" key="1">
    <citation type="submission" date="2015-06" db="EMBL/GenBank/DDBJ databases">
        <authorList>
            <person name="Wibberg Daniel"/>
        </authorList>
    </citation>
    <scope>NUCLEOTIDE SEQUENCE [LARGE SCALE GENOMIC DNA]</scope>
    <source>
        <strain evidence="9 10">T3/55T</strain>
    </source>
</reference>
<sequence length="296" mass="34742">MDTKEYYLDDFVDYLNKNDKSSGTISTYTTNINDFIKYYTESYGEKFIPGNVIMMDLQDYRNYLLNIKRQKASTINNKIAALKEYFYFLQSNGIIKNNPAENLKKIRTNKPTAPKGFSDSDFRKIKRYVYRSQKNLWIVVFELLSKTGVRVSELINIRLADITINERSGNLRIIGKNQKERNIPLHLDVRKAIISYMEDRDRMSISSDYLLISERKRPFTRSGIFKILKRWANDTNIKIHPHMFRHHFAIQILNTPNADINTVQLLLGHESIESSAIYLKVRQEDLEESINAISDY</sequence>
<evidence type="ECO:0008006" key="11">
    <source>
        <dbReference type="Google" id="ProtNLM"/>
    </source>
</evidence>
<keyword evidence="4 6" id="KW-0238">DNA-binding</keyword>
<gene>
    <name evidence="9" type="ORF">HHT355_2653</name>
</gene>
<dbReference type="AlphaFoldDB" id="A0A0H5SJZ4"/>
<dbReference type="InterPro" id="IPR002104">
    <property type="entry name" value="Integrase_catalytic"/>
</dbReference>
<comment type="function">
    <text evidence="1">Site-specific tyrosine recombinase, which acts by catalyzing the cutting and rejoining of the recombining DNA molecules.</text>
</comment>
<dbReference type="InterPro" id="IPR050090">
    <property type="entry name" value="Tyrosine_recombinase_XerCD"/>
</dbReference>
<feature type="domain" description="Core-binding (CB)" evidence="8">
    <location>
        <begin position="2"/>
        <end position="90"/>
    </location>
</feature>
<proteinExistence type="inferred from homology"/>
<name>A0A0H5SJZ4_HERHM</name>
<evidence type="ECO:0000256" key="1">
    <source>
        <dbReference type="ARBA" id="ARBA00003283"/>
    </source>
</evidence>
<dbReference type="PROSITE" id="PS51900">
    <property type="entry name" value="CB"/>
    <property type="match status" value="1"/>
</dbReference>
<dbReference type="RefSeq" id="WP_158245975.1">
    <property type="nucleotide sequence ID" value="NZ_CVTD020000029.1"/>
</dbReference>
<evidence type="ECO:0000313" key="9">
    <source>
        <dbReference type="EMBL" id="CRZ35834.1"/>
    </source>
</evidence>
<dbReference type="PANTHER" id="PTHR30349">
    <property type="entry name" value="PHAGE INTEGRASE-RELATED"/>
    <property type="match status" value="1"/>
</dbReference>